<dbReference type="GO" id="GO:0019316">
    <property type="term" value="P:D-allose catabolic process"/>
    <property type="evidence" value="ECO:0007669"/>
    <property type="project" value="TreeGrafter"/>
</dbReference>
<dbReference type="InterPro" id="IPR003500">
    <property type="entry name" value="RpiB_LacA_LacB"/>
</dbReference>
<evidence type="ECO:0000313" key="2">
    <source>
        <dbReference type="EMBL" id="PIT86873.1"/>
    </source>
</evidence>
<organism evidence="2 3">
    <name type="scientific">Candidatus Magasanikbacteria bacterium CG10_big_fil_rev_8_21_14_0_10_43_6</name>
    <dbReference type="NCBI Taxonomy" id="1974650"/>
    <lineage>
        <taxon>Bacteria</taxon>
        <taxon>Candidatus Magasanikiibacteriota</taxon>
    </lineage>
</organism>
<dbReference type="Proteomes" id="UP000229362">
    <property type="component" value="Unassembled WGS sequence"/>
</dbReference>
<dbReference type="NCBIfam" id="NF004051">
    <property type="entry name" value="PRK05571.1"/>
    <property type="match status" value="1"/>
</dbReference>
<accession>A0A2M6W253</accession>
<dbReference type="PIRSF" id="PIRSF005384">
    <property type="entry name" value="RpiB_LacA_B"/>
    <property type="match status" value="1"/>
</dbReference>
<reference evidence="3" key="1">
    <citation type="submission" date="2017-09" db="EMBL/GenBank/DDBJ databases">
        <title>Depth-based differentiation of microbial function through sediment-hosted aquifers and enrichment of novel symbionts in the deep terrestrial subsurface.</title>
        <authorList>
            <person name="Probst A.J."/>
            <person name="Ladd B."/>
            <person name="Jarett J.K."/>
            <person name="Geller-Mcgrath D.E."/>
            <person name="Sieber C.M.K."/>
            <person name="Emerson J.B."/>
            <person name="Anantharaman K."/>
            <person name="Thomas B.C."/>
            <person name="Malmstrom R."/>
            <person name="Stieglmeier M."/>
            <person name="Klingl A."/>
            <person name="Woyke T."/>
            <person name="Ryan C.M."/>
            <person name="Banfield J.F."/>
        </authorList>
    </citation>
    <scope>NUCLEOTIDE SEQUENCE [LARGE SCALE GENOMIC DNA]</scope>
</reference>
<comment type="caution">
    <text evidence="2">The sequence shown here is derived from an EMBL/GenBank/DDBJ whole genome shotgun (WGS) entry which is preliminary data.</text>
</comment>
<protein>
    <submittedName>
        <fullName evidence="2">Ribose-5-phosphate isomerase</fullName>
    </submittedName>
</protein>
<dbReference type="NCBIfam" id="TIGR00689">
    <property type="entry name" value="rpiB_lacA_lacB"/>
    <property type="match status" value="1"/>
</dbReference>
<gene>
    <name evidence="2" type="ORF">COU33_00765</name>
</gene>
<evidence type="ECO:0000313" key="3">
    <source>
        <dbReference type="Proteomes" id="UP000229362"/>
    </source>
</evidence>
<dbReference type="PANTHER" id="PTHR30345:SF0">
    <property type="entry name" value="DNA DAMAGE-REPAIR_TOLERATION PROTEIN DRT102"/>
    <property type="match status" value="1"/>
</dbReference>
<sequence>MYSGPLYISSDHGGYQLKKRLVRYIQNELVRNVEDLGPHEYDKADDYPDYAIPLAKKTVETNGRGITICSSGIGVCMAANKVAGARAGLGYNIEVAESMIRDDNTNILCLGASMISEDHALAIVKRWLETQFEPVERYVRRINKVHDLES</sequence>
<dbReference type="EMBL" id="PFBZ01000031">
    <property type="protein sequence ID" value="PIT86873.1"/>
    <property type="molecule type" value="Genomic_DNA"/>
</dbReference>
<dbReference type="GO" id="GO:0009052">
    <property type="term" value="P:pentose-phosphate shunt, non-oxidative branch"/>
    <property type="evidence" value="ECO:0007669"/>
    <property type="project" value="TreeGrafter"/>
</dbReference>
<dbReference type="PANTHER" id="PTHR30345">
    <property type="entry name" value="RIBOSE-5-PHOSPHATE ISOMERASE B"/>
    <property type="match status" value="1"/>
</dbReference>
<dbReference type="Gene3D" id="3.40.1400.10">
    <property type="entry name" value="Sugar-phosphate isomerase, RpiB/LacA/LacB"/>
    <property type="match status" value="1"/>
</dbReference>
<dbReference type="GO" id="GO:0004751">
    <property type="term" value="F:ribose-5-phosphate isomerase activity"/>
    <property type="evidence" value="ECO:0007669"/>
    <property type="project" value="TreeGrafter"/>
</dbReference>
<name>A0A2M6W253_9BACT</name>
<comment type="similarity">
    <text evidence="1">Belongs to the LacAB/RpiB family.</text>
</comment>
<dbReference type="InterPro" id="IPR036569">
    <property type="entry name" value="RpiB_LacA_LacB_sf"/>
</dbReference>
<proteinExistence type="inferred from homology"/>
<dbReference type="AlphaFoldDB" id="A0A2M6W253"/>
<keyword evidence="2" id="KW-0413">Isomerase</keyword>
<evidence type="ECO:0000256" key="1">
    <source>
        <dbReference type="ARBA" id="ARBA00008754"/>
    </source>
</evidence>
<dbReference type="SUPFAM" id="SSF89623">
    <property type="entry name" value="Ribose/Galactose isomerase RpiB/AlsB"/>
    <property type="match status" value="1"/>
</dbReference>
<dbReference type="Pfam" id="PF02502">
    <property type="entry name" value="LacAB_rpiB"/>
    <property type="match status" value="1"/>
</dbReference>